<protein>
    <submittedName>
        <fullName evidence="1">Uncharacterized protein</fullName>
    </submittedName>
</protein>
<evidence type="ECO:0000313" key="1">
    <source>
        <dbReference type="EMBL" id="KAI8548089.1"/>
    </source>
</evidence>
<organism evidence="1 2">
    <name type="scientific">Rhododendron molle</name>
    <name type="common">Chinese azalea</name>
    <name type="synonym">Azalea mollis</name>
    <dbReference type="NCBI Taxonomy" id="49168"/>
    <lineage>
        <taxon>Eukaryota</taxon>
        <taxon>Viridiplantae</taxon>
        <taxon>Streptophyta</taxon>
        <taxon>Embryophyta</taxon>
        <taxon>Tracheophyta</taxon>
        <taxon>Spermatophyta</taxon>
        <taxon>Magnoliopsida</taxon>
        <taxon>eudicotyledons</taxon>
        <taxon>Gunneridae</taxon>
        <taxon>Pentapetalae</taxon>
        <taxon>asterids</taxon>
        <taxon>Ericales</taxon>
        <taxon>Ericaceae</taxon>
        <taxon>Ericoideae</taxon>
        <taxon>Rhodoreae</taxon>
        <taxon>Rhododendron</taxon>
    </lineage>
</organism>
<dbReference type="EMBL" id="CM046394">
    <property type="protein sequence ID" value="KAI8548089.1"/>
    <property type="molecule type" value="Genomic_DNA"/>
</dbReference>
<gene>
    <name evidence="1" type="ORF">RHMOL_Rhmol07G0245300</name>
</gene>
<proteinExistence type="predicted"/>
<accession>A0ACC0N5D2</accession>
<comment type="caution">
    <text evidence="1">The sequence shown here is derived from an EMBL/GenBank/DDBJ whole genome shotgun (WGS) entry which is preliminary data.</text>
</comment>
<sequence length="147" mass="17429">MEDDGLEGYIEDNGELLNERTPRIGMEFESEEVTFQFYNEYGGIRGFGIRQDYHTQSKKDGLMTNRKFVCHKEGEKEKDKRRSTVLQSREETRTTCTANLYMSFRRDSMKWEVKKFDDVHNHLLHLPETAYLMSTQRNLCESQTLNI</sequence>
<keyword evidence="2" id="KW-1185">Reference proteome</keyword>
<evidence type="ECO:0000313" key="2">
    <source>
        <dbReference type="Proteomes" id="UP001062846"/>
    </source>
</evidence>
<reference evidence="1" key="1">
    <citation type="submission" date="2022-02" db="EMBL/GenBank/DDBJ databases">
        <title>Plant Genome Project.</title>
        <authorList>
            <person name="Zhang R.-G."/>
        </authorList>
    </citation>
    <scope>NUCLEOTIDE SEQUENCE</scope>
    <source>
        <strain evidence="1">AT1</strain>
    </source>
</reference>
<dbReference type="Proteomes" id="UP001062846">
    <property type="component" value="Chromosome 7"/>
</dbReference>
<name>A0ACC0N5D2_RHOML</name>